<comment type="caution">
    <text evidence="2">The sequence shown here is derived from an EMBL/GenBank/DDBJ whole genome shotgun (WGS) entry which is preliminary data.</text>
</comment>
<sequence length="311" mass="34909">MLSNSNEKEKMIKIIIEERKTIGLRFYEADVEIKQSAVSSQRSAVRKWKDIEKIINKSFLSDEIKQKGLSIFRRLFGAEAKVHGETFNAAHLHELGAVDCIVDIFCTIIGLNLLGIEKVYSADVNIGGGSVRTKHGILPVPAPATIEVLRCKIQDASLPRFAEQGRGCKIYSDGTPFELTTPTGAVILKELSSGFGNIPDMFIEKIGIGAGNRDFKDKPNVLRILIGQRKEQSAESREQKVAVIETTIDDMNPQIYEYVMERLFKAGALDVYLTQLIMKKGRTGIKLNVLCNRNEKEKMRKRMFEETRTIG</sequence>
<dbReference type="InterPro" id="IPR002822">
    <property type="entry name" value="Ni_insertion"/>
</dbReference>
<accession>A0A6V8Q801</accession>
<evidence type="ECO:0000313" key="3">
    <source>
        <dbReference type="Proteomes" id="UP000569018"/>
    </source>
</evidence>
<dbReference type="PANTHER" id="PTHR36566:SF1">
    <property type="entry name" value="PYRIDINIUM-3,5-BISTHIOCARBOXYLIC ACID MONONUCLEOTIDE NICKEL INSERTION PROTEIN"/>
    <property type="match status" value="1"/>
</dbReference>
<evidence type="ECO:0000256" key="1">
    <source>
        <dbReference type="ARBA" id="ARBA00022596"/>
    </source>
</evidence>
<feature type="non-terminal residue" evidence="2">
    <location>
        <position position="311"/>
    </location>
</feature>
<gene>
    <name evidence="2" type="ORF">HKBW3S47_02267</name>
</gene>
<dbReference type="Proteomes" id="UP000569018">
    <property type="component" value="Unassembled WGS sequence"/>
</dbReference>
<dbReference type="Gene3D" id="3.30.70.1380">
    <property type="entry name" value="Transcriptional regulatory protein pf0864 domain like"/>
    <property type="match status" value="1"/>
</dbReference>
<dbReference type="PANTHER" id="PTHR36566">
    <property type="entry name" value="NICKEL INSERTION PROTEIN-RELATED"/>
    <property type="match status" value="1"/>
</dbReference>
<name>A0A6V8Q801_9ACTN</name>
<keyword evidence="1" id="KW-0533">Nickel</keyword>
<evidence type="ECO:0000313" key="2">
    <source>
        <dbReference type="EMBL" id="GFP40570.1"/>
    </source>
</evidence>
<dbReference type="RefSeq" id="WP_407079618.1">
    <property type="nucleotide sequence ID" value="NZ_BLSD01000316.1"/>
</dbReference>
<reference evidence="2 3" key="1">
    <citation type="journal article" date="2020" name="Front. Microbiol.">
        <title>Single-cell genomics of novel Actinobacteria with the Wood-Ljungdahl pathway discovered in a serpentinizing system.</title>
        <authorList>
            <person name="Merino N."/>
            <person name="Kawai M."/>
            <person name="Boyd E.S."/>
            <person name="Colman D.R."/>
            <person name="McGlynn S.E."/>
            <person name="Nealson K.H."/>
            <person name="Kurokawa K."/>
            <person name="Hongoh Y."/>
        </authorList>
    </citation>
    <scope>NUCLEOTIDE SEQUENCE [LARGE SCALE GENOMIC DNA]</scope>
    <source>
        <strain evidence="2 3">S47</strain>
    </source>
</reference>
<dbReference type="EMBL" id="BLSD01000316">
    <property type="protein sequence ID" value="GFP40570.1"/>
    <property type="molecule type" value="Genomic_DNA"/>
</dbReference>
<proteinExistence type="predicted"/>
<dbReference type="Pfam" id="PF01969">
    <property type="entry name" value="Ni_insertion"/>
    <property type="match status" value="1"/>
</dbReference>
<protein>
    <submittedName>
        <fullName evidence="2">Pyridinium-3,5-bisthiocarboxylic acid mononucleotide nickel chelatase</fullName>
    </submittedName>
</protein>
<dbReference type="AlphaFoldDB" id="A0A6V8Q801"/>
<organism evidence="2 3">
    <name type="scientific">Candidatus Hakubella thermalkaliphila</name>
    <dbReference type="NCBI Taxonomy" id="2754717"/>
    <lineage>
        <taxon>Bacteria</taxon>
        <taxon>Bacillati</taxon>
        <taxon>Actinomycetota</taxon>
        <taxon>Actinomycetota incertae sedis</taxon>
        <taxon>Candidatus Hakubellales</taxon>
        <taxon>Candidatus Hakubellaceae</taxon>
        <taxon>Candidatus Hakubella</taxon>
    </lineage>
</organism>